<protein>
    <submittedName>
        <fullName evidence="2">Membrane protein</fullName>
    </submittedName>
</protein>
<feature type="transmembrane region" description="Helical" evidence="1">
    <location>
        <begin position="7"/>
        <end position="27"/>
    </location>
</feature>
<reference evidence="2 3" key="1">
    <citation type="submission" date="2024-06" db="EMBL/GenBank/DDBJ databases">
        <title>Genomic Encyclopedia of Type Strains, Phase IV (KMG-IV): sequencing the most valuable type-strain genomes for metagenomic binning, comparative biology and taxonomic classification.</title>
        <authorList>
            <person name="Goeker M."/>
        </authorList>
    </citation>
    <scope>NUCLEOTIDE SEQUENCE [LARGE SCALE GENOMIC DNA]</scope>
    <source>
        <strain evidence="2 3">DSM 21460</strain>
    </source>
</reference>
<dbReference type="RefSeq" id="WP_354369466.1">
    <property type="nucleotide sequence ID" value="NZ_JBEPMA010000020.1"/>
</dbReference>
<feature type="transmembrane region" description="Helical" evidence="1">
    <location>
        <begin position="127"/>
        <end position="147"/>
    </location>
</feature>
<evidence type="ECO:0000313" key="2">
    <source>
        <dbReference type="EMBL" id="MET3618299.1"/>
    </source>
</evidence>
<feature type="transmembrane region" description="Helical" evidence="1">
    <location>
        <begin position="68"/>
        <end position="89"/>
    </location>
</feature>
<keyword evidence="3" id="KW-1185">Reference proteome</keyword>
<evidence type="ECO:0000256" key="1">
    <source>
        <dbReference type="SAM" id="Phobius"/>
    </source>
</evidence>
<accession>A0ABV2JBZ0</accession>
<comment type="caution">
    <text evidence="2">The sequence shown here is derived from an EMBL/GenBank/DDBJ whole genome shotgun (WGS) entry which is preliminary data.</text>
</comment>
<dbReference type="Proteomes" id="UP001549162">
    <property type="component" value="Unassembled WGS sequence"/>
</dbReference>
<keyword evidence="1" id="KW-0472">Membrane</keyword>
<gene>
    <name evidence="2" type="ORF">ABID14_001937</name>
</gene>
<name>A0ABV2JBZ0_9FIRM</name>
<proteinExistence type="predicted"/>
<sequence>MRNNTRGLIFHIFIIILVFAMSSVINLSESVRNLVYGNLAFKIIFVLLIVLLYYNFGKGLSKKNAKALDFLAGNLIFLIGMILFAFGFIGMGMDFFNSPVGSTFWKFPVEFFLMPQVYVIKVLGIDYNVISFVISAILPGIIYGLSIKTSRKKIMKRQRNIRNRKNITNNRRS</sequence>
<dbReference type="EMBL" id="JBEPMA010000020">
    <property type="protein sequence ID" value="MET3618299.1"/>
    <property type="molecule type" value="Genomic_DNA"/>
</dbReference>
<keyword evidence="1" id="KW-1133">Transmembrane helix</keyword>
<keyword evidence="1" id="KW-0812">Transmembrane</keyword>
<organism evidence="2 3">
    <name type="scientific">Peptoniphilus olsenii</name>
    <dbReference type="NCBI Taxonomy" id="411570"/>
    <lineage>
        <taxon>Bacteria</taxon>
        <taxon>Bacillati</taxon>
        <taxon>Bacillota</taxon>
        <taxon>Tissierellia</taxon>
        <taxon>Tissierellales</taxon>
        <taxon>Peptoniphilaceae</taxon>
        <taxon>Peptoniphilus</taxon>
    </lineage>
</organism>
<evidence type="ECO:0000313" key="3">
    <source>
        <dbReference type="Proteomes" id="UP001549162"/>
    </source>
</evidence>
<feature type="transmembrane region" description="Helical" evidence="1">
    <location>
        <begin position="39"/>
        <end position="56"/>
    </location>
</feature>